<evidence type="ECO:0000256" key="3">
    <source>
        <dbReference type="ARBA" id="ARBA00022801"/>
    </source>
</evidence>
<dbReference type="SMART" id="SM00226">
    <property type="entry name" value="LMWPc"/>
    <property type="match status" value="1"/>
</dbReference>
<proteinExistence type="inferred from homology"/>
<dbReference type="InterPro" id="IPR017867">
    <property type="entry name" value="Tyr_phospatase_low_mol_wt"/>
</dbReference>
<evidence type="ECO:0000256" key="6">
    <source>
        <dbReference type="ARBA" id="ARBA00040312"/>
    </source>
</evidence>
<evidence type="ECO:0000313" key="11">
    <source>
        <dbReference type="Proteomes" id="UP000830343"/>
    </source>
</evidence>
<evidence type="ECO:0000256" key="8">
    <source>
        <dbReference type="ARBA" id="ARBA00051722"/>
    </source>
</evidence>
<evidence type="ECO:0000259" key="9">
    <source>
        <dbReference type="SMART" id="SM00226"/>
    </source>
</evidence>
<evidence type="ECO:0000256" key="7">
    <source>
        <dbReference type="ARBA" id="ARBA00041820"/>
    </source>
</evidence>
<dbReference type="PANTHER" id="PTHR11717">
    <property type="entry name" value="LOW MOLECULAR WEIGHT PROTEIN TYROSINE PHOSPHATASE"/>
    <property type="match status" value="1"/>
</dbReference>
<dbReference type="Proteomes" id="UP000830343">
    <property type="component" value="Chromosome"/>
</dbReference>
<evidence type="ECO:0000256" key="1">
    <source>
        <dbReference type="ARBA" id="ARBA00011063"/>
    </source>
</evidence>
<dbReference type="PRINTS" id="PR00719">
    <property type="entry name" value="LMWPTPASE"/>
</dbReference>
<dbReference type="RefSeq" id="WP_243365678.1">
    <property type="nucleotide sequence ID" value="NZ_CP094348.1"/>
</dbReference>
<keyword evidence="4" id="KW-0904">Protein phosphatase</keyword>
<gene>
    <name evidence="10" type="ORF">MRZ06_09985</name>
</gene>
<comment type="catalytic activity">
    <reaction evidence="8">
        <text>O-phospho-L-tyrosyl-[protein] + H2O = L-tyrosyl-[protein] + phosphate</text>
        <dbReference type="Rhea" id="RHEA:10684"/>
        <dbReference type="Rhea" id="RHEA-COMP:10136"/>
        <dbReference type="Rhea" id="RHEA-COMP:20101"/>
        <dbReference type="ChEBI" id="CHEBI:15377"/>
        <dbReference type="ChEBI" id="CHEBI:43474"/>
        <dbReference type="ChEBI" id="CHEBI:46858"/>
        <dbReference type="ChEBI" id="CHEBI:61978"/>
        <dbReference type="EC" id="3.1.3.48"/>
    </reaction>
</comment>
<evidence type="ECO:0000256" key="2">
    <source>
        <dbReference type="ARBA" id="ARBA00013064"/>
    </source>
</evidence>
<name>A0ABY3ZWR3_9STAP</name>
<dbReference type="CDD" id="cd16344">
    <property type="entry name" value="LMWPAP"/>
    <property type="match status" value="1"/>
</dbReference>
<organism evidence="10 11">
    <name type="scientific">Macrococcus armenti</name>
    <dbReference type="NCBI Taxonomy" id="2875764"/>
    <lineage>
        <taxon>Bacteria</taxon>
        <taxon>Bacillati</taxon>
        <taxon>Bacillota</taxon>
        <taxon>Bacilli</taxon>
        <taxon>Bacillales</taxon>
        <taxon>Staphylococcaceae</taxon>
        <taxon>Macrococcus</taxon>
    </lineage>
</organism>
<dbReference type="InterPro" id="IPR050438">
    <property type="entry name" value="LMW_PTPase"/>
</dbReference>
<evidence type="ECO:0000256" key="5">
    <source>
        <dbReference type="ARBA" id="ARBA00037193"/>
    </source>
</evidence>
<dbReference type="PANTHER" id="PTHR11717:SF31">
    <property type="entry name" value="LOW MOLECULAR WEIGHT PROTEIN-TYROSINE-PHOSPHATASE ETP-RELATED"/>
    <property type="match status" value="1"/>
</dbReference>
<comment type="function">
    <text evidence="5">Dephosphorylates the phosphotyrosine-containing proteins.</text>
</comment>
<reference evidence="10" key="2">
    <citation type="submission" date="2022-04" db="EMBL/GenBank/DDBJ databases">
        <title>Antimicrobial genetic elements in methicillin-resistant Macrococcus armenti.</title>
        <authorList>
            <person name="Keller J.E."/>
            <person name="Schwendener S."/>
            <person name="Pantucek R."/>
            <person name="Perreten V."/>
        </authorList>
    </citation>
    <scope>NUCLEOTIDE SEQUENCE</scope>
    <source>
        <strain evidence="10">CCM 2609</strain>
    </source>
</reference>
<accession>A0ABY3ZWR3</accession>
<dbReference type="Gene3D" id="3.40.50.2300">
    <property type="match status" value="1"/>
</dbReference>
<dbReference type="EMBL" id="CP094348">
    <property type="protein sequence ID" value="UOB20306.1"/>
    <property type="molecule type" value="Genomic_DNA"/>
</dbReference>
<dbReference type="EC" id="3.1.3.48" evidence="2"/>
<dbReference type="Pfam" id="PF01451">
    <property type="entry name" value="LMWPc"/>
    <property type="match status" value="1"/>
</dbReference>
<comment type="similarity">
    <text evidence="1">Belongs to the low molecular weight phosphotyrosine protein phosphatase family.</text>
</comment>
<sequence length="140" mass="15693">MEIVFVCTGNTCRSPLAESIAKSMNNQFQFSSAGLFAYEGGPISRNSERIIQEEQLAPATLSHQFDEADSRKDLIITMTNGHKAHIKAMYPNSNVYTLKEYTGAQGDIIDPYGGDYGVYLNTYHELSHYIEKMINKLSDN</sequence>
<dbReference type="SUPFAM" id="SSF52788">
    <property type="entry name" value="Phosphotyrosine protein phosphatases I"/>
    <property type="match status" value="1"/>
</dbReference>
<dbReference type="InterPro" id="IPR023485">
    <property type="entry name" value="Ptyr_pPase"/>
</dbReference>
<evidence type="ECO:0000313" key="10">
    <source>
        <dbReference type="EMBL" id="UOB20306.1"/>
    </source>
</evidence>
<dbReference type="InterPro" id="IPR036196">
    <property type="entry name" value="Ptyr_pPase_sf"/>
</dbReference>
<evidence type="ECO:0000256" key="4">
    <source>
        <dbReference type="ARBA" id="ARBA00022912"/>
    </source>
</evidence>
<feature type="domain" description="Phosphotyrosine protein phosphatase I" evidence="9">
    <location>
        <begin position="1"/>
        <end position="136"/>
    </location>
</feature>
<keyword evidence="11" id="KW-1185">Reference proteome</keyword>
<protein>
    <recommendedName>
        <fullName evidence="6">Low molecular weight protein-tyrosine-phosphatase PtpB</fullName>
        <ecNumber evidence="2">3.1.3.48</ecNumber>
    </recommendedName>
    <alternativeName>
        <fullName evidence="7">Phosphotyrosine phosphatase B</fullName>
    </alternativeName>
</protein>
<keyword evidence="3" id="KW-0378">Hydrolase</keyword>
<reference evidence="10" key="1">
    <citation type="submission" date="2022-03" db="EMBL/GenBank/DDBJ databases">
        <authorList>
            <person name="Vrbovska V."/>
            <person name="Kovarovic V."/>
            <person name="Botka T."/>
            <person name="Pantucek R."/>
        </authorList>
    </citation>
    <scope>NUCLEOTIDE SEQUENCE</scope>
    <source>
        <strain evidence="10">CCM 2609</strain>
    </source>
</reference>